<dbReference type="InterPro" id="IPR003848">
    <property type="entry name" value="DUF218"/>
</dbReference>
<reference evidence="3 4" key="2">
    <citation type="journal article" date="2010" name="Stand. Genomic Sci.">
        <title>Complete genome sequence of Sebaldella termitidis type strain (NCTC 11300).</title>
        <authorList>
            <person name="Harmon-Smith M."/>
            <person name="Celia L."/>
            <person name="Chertkov O."/>
            <person name="Lapidus A."/>
            <person name="Copeland A."/>
            <person name="Glavina Del Rio T."/>
            <person name="Nolan M."/>
            <person name="Lucas S."/>
            <person name="Tice H."/>
            <person name="Cheng J.F."/>
            <person name="Han C."/>
            <person name="Detter J.C."/>
            <person name="Bruce D."/>
            <person name="Goodwin L."/>
            <person name="Pitluck S."/>
            <person name="Pati A."/>
            <person name="Liolios K."/>
            <person name="Ivanova N."/>
            <person name="Mavromatis K."/>
            <person name="Mikhailova N."/>
            <person name="Chen A."/>
            <person name="Palaniappan K."/>
            <person name="Land M."/>
            <person name="Hauser L."/>
            <person name="Chang Y.J."/>
            <person name="Jeffries C.D."/>
            <person name="Brettin T."/>
            <person name="Goker M."/>
            <person name="Beck B."/>
            <person name="Bristow J."/>
            <person name="Eisen J.A."/>
            <person name="Markowitz V."/>
            <person name="Hugenholtz P."/>
            <person name="Kyrpides N.C."/>
            <person name="Klenk H.P."/>
            <person name="Chen F."/>
        </authorList>
    </citation>
    <scope>NUCLEOTIDE SEQUENCE [LARGE SCALE GENOMIC DNA]</scope>
    <source>
        <strain evidence="4">ATCC 33386 / NCTC 11300</strain>
    </source>
</reference>
<dbReference type="AlphaFoldDB" id="D1AJJ2"/>
<gene>
    <name evidence="3" type="ordered locus">Sterm_2025</name>
</gene>
<dbReference type="PANTHER" id="PTHR30336">
    <property type="entry name" value="INNER MEMBRANE PROTEIN, PROBABLE PERMEASE"/>
    <property type="match status" value="1"/>
</dbReference>
<evidence type="ECO:0000313" key="3">
    <source>
        <dbReference type="EMBL" id="ACZ08880.1"/>
    </source>
</evidence>
<evidence type="ECO:0000256" key="1">
    <source>
        <dbReference type="SAM" id="Phobius"/>
    </source>
</evidence>
<keyword evidence="1" id="KW-0472">Membrane</keyword>
<dbReference type="PANTHER" id="PTHR30336:SF6">
    <property type="entry name" value="INTEGRAL MEMBRANE PROTEIN"/>
    <property type="match status" value="1"/>
</dbReference>
<sequence length="216" mass="24644">MKKVVIIFKILLVLFIGAVFINIYIQYSTKKYIFSDVEEAPKTYTGLVLGSMVFDNGTPSGVVRQRLDKTAELYKAGKIKRILVSGDHGQKNYDEVNSMKNYLLKKGIPIEDIFLDHAGFDTYSSMVRAKEIFEIDDVIVITQKFHLPRSVYIARKKGMNAYGVVSNPGGMYDTKYNRGRDKISRVKAFFDVMFNRKPKYLGEKIPIKGSNKKTLD</sequence>
<dbReference type="CDD" id="cd06259">
    <property type="entry name" value="YdcF-like"/>
    <property type="match status" value="1"/>
</dbReference>
<dbReference type="InterPro" id="IPR014729">
    <property type="entry name" value="Rossmann-like_a/b/a_fold"/>
</dbReference>
<feature type="transmembrane region" description="Helical" evidence="1">
    <location>
        <begin position="6"/>
        <end position="25"/>
    </location>
</feature>
<name>D1AJJ2_SEBTE</name>
<dbReference type="RefSeq" id="WP_012861474.1">
    <property type="nucleotide sequence ID" value="NC_013517.1"/>
</dbReference>
<keyword evidence="4" id="KW-1185">Reference proteome</keyword>
<dbReference type="STRING" id="526218.Sterm_2025"/>
<keyword evidence="1" id="KW-1133">Transmembrane helix</keyword>
<dbReference type="Proteomes" id="UP000000845">
    <property type="component" value="Chromosome"/>
</dbReference>
<dbReference type="HOGENOM" id="CLU_051474_0_1_0"/>
<evidence type="ECO:0000313" key="4">
    <source>
        <dbReference type="Proteomes" id="UP000000845"/>
    </source>
</evidence>
<proteinExistence type="predicted"/>
<keyword evidence="1" id="KW-0812">Transmembrane</keyword>
<dbReference type="EMBL" id="CP001739">
    <property type="protein sequence ID" value="ACZ08880.1"/>
    <property type="molecule type" value="Genomic_DNA"/>
</dbReference>
<evidence type="ECO:0000259" key="2">
    <source>
        <dbReference type="Pfam" id="PF02698"/>
    </source>
</evidence>
<accession>D1AJJ2</accession>
<dbReference type="Gene3D" id="3.40.50.620">
    <property type="entry name" value="HUPs"/>
    <property type="match status" value="1"/>
</dbReference>
<dbReference type="InterPro" id="IPR051599">
    <property type="entry name" value="Cell_Envelope_Assoc"/>
</dbReference>
<organism evidence="3 4">
    <name type="scientific">Sebaldella termitidis (strain ATCC 33386 / NCTC 11300)</name>
    <dbReference type="NCBI Taxonomy" id="526218"/>
    <lineage>
        <taxon>Bacteria</taxon>
        <taxon>Fusobacteriati</taxon>
        <taxon>Fusobacteriota</taxon>
        <taxon>Fusobacteriia</taxon>
        <taxon>Fusobacteriales</taxon>
        <taxon>Leptotrichiaceae</taxon>
        <taxon>Sebaldella</taxon>
    </lineage>
</organism>
<dbReference type="Pfam" id="PF02698">
    <property type="entry name" value="DUF218"/>
    <property type="match status" value="1"/>
</dbReference>
<dbReference type="KEGG" id="str:Sterm_2025"/>
<reference evidence="4" key="1">
    <citation type="submission" date="2009-09" db="EMBL/GenBank/DDBJ databases">
        <title>The complete chromosome of Sebaldella termitidis ATCC 33386.</title>
        <authorList>
            <consortium name="US DOE Joint Genome Institute (JGI-PGF)"/>
            <person name="Lucas S."/>
            <person name="Copeland A."/>
            <person name="Lapidus A."/>
            <person name="Glavina del Rio T."/>
            <person name="Dalin E."/>
            <person name="Tice H."/>
            <person name="Bruce D."/>
            <person name="Goodwin L."/>
            <person name="Pitluck S."/>
            <person name="Kyrpides N."/>
            <person name="Mavromatis K."/>
            <person name="Ivanova N."/>
            <person name="Mikhailova N."/>
            <person name="Sims D."/>
            <person name="Meincke L."/>
            <person name="Brettin T."/>
            <person name="Detter J.C."/>
            <person name="Han C."/>
            <person name="Larimer F."/>
            <person name="Land M."/>
            <person name="Hauser L."/>
            <person name="Markowitz V."/>
            <person name="Cheng J.F."/>
            <person name="Hugenholtz P."/>
            <person name="Woyke T."/>
            <person name="Wu D."/>
            <person name="Eisen J.A."/>
        </authorList>
    </citation>
    <scope>NUCLEOTIDE SEQUENCE [LARGE SCALE GENOMIC DNA]</scope>
    <source>
        <strain evidence="4">ATCC 33386 / NCTC 11300</strain>
    </source>
</reference>
<feature type="domain" description="DUF218" evidence="2">
    <location>
        <begin position="48"/>
        <end position="166"/>
    </location>
</feature>
<dbReference type="eggNOG" id="COG2949">
    <property type="taxonomic scope" value="Bacteria"/>
</dbReference>
<protein>
    <recommendedName>
        <fullName evidence="2">DUF218 domain-containing protein</fullName>
    </recommendedName>
</protein>
<dbReference type="GO" id="GO:0005886">
    <property type="term" value="C:plasma membrane"/>
    <property type="evidence" value="ECO:0007669"/>
    <property type="project" value="TreeGrafter"/>
</dbReference>